<name>A0A2H3BBH6_9AGAR</name>
<protein>
    <submittedName>
        <fullName evidence="1">Uncharacterized protein</fullName>
    </submittedName>
</protein>
<sequence length="185" mass="20644">LIGMGGTCSALGHIYGGEDLIHRFMEGPSILVCQHMLGETDTDAVDGVGLIWDRVSPGKIDIMHGFMVHPGEQDRSLYPMEDVLQGGIPSMWCGFIYDIFKKVAGEIEQGTAVSWSKSEWHEYFHRNYGELFKRVGKDASTGIYLSSDTDYQYGHALARDAFPISWDKQRINKLSIPMALVEVLA</sequence>
<dbReference type="AlphaFoldDB" id="A0A2H3BBH6"/>
<feature type="non-terminal residue" evidence="1">
    <location>
        <position position="1"/>
    </location>
</feature>
<gene>
    <name evidence="1" type="ORF">ARMSODRAFT_887795</name>
</gene>
<proteinExistence type="predicted"/>
<accession>A0A2H3BBH6</accession>
<evidence type="ECO:0000313" key="1">
    <source>
        <dbReference type="EMBL" id="PBK68205.1"/>
    </source>
</evidence>
<dbReference type="Proteomes" id="UP000218334">
    <property type="component" value="Unassembled WGS sequence"/>
</dbReference>
<evidence type="ECO:0000313" key="2">
    <source>
        <dbReference type="Proteomes" id="UP000218334"/>
    </source>
</evidence>
<organism evidence="1 2">
    <name type="scientific">Armillaria solidipes</name>
    <dbReference type="NCBI Taxonomy" id="1076256"/>
    <lineage>
        <taxon>Eukaryota</taxon>
        <taxon>Fungi</taxon>
        <taxon>Dikarya</taxon>
        <taxon>Basidiomycota</taxon>
        <taxon>Agaricomycotina</taxon>
        <taxon>Agaricomycetes</taxon>
        <taxon>Agaricomycetidae</taxon>
        <taxon>Agaricales</taxon>
        <taxon>Marasmiineae</taxon>
        <taxon>Physalacriaceae</taxon>
        <taxon>Armillaria</taxon>
    </lineage>
</organism>
<keyword evidence="2" id="KW-1185">Reference proteome</keyword>
<dbReference type="EMBL" id="KZ293433">
    <property type="protein sequence ID" value="PBK68205.1"/>
    <property type="molecule type" value="Genomic_DNA"/>
</dbReference>
<reference evidence="2" key="1">
    <citation type="journal article" date="2017" name="Nat. Ecol. Evol.">
        <title>Genome expansion and lineage-specific genetic innovations in the forest pathogenic fungi Armillaria.</title>
        <authorList>
            <person name="Sipos G."/>
            <person name="Prasanna A.N."/>
            <person name="Walter M.C."/>
            <person name="O'Connor E."/>
            <person name="Balint B."/>
            <person name="Krizsan K."/>
            <person name="Kiss B."/>
            <person name="Hess J."/>
            <person name="Varga T."/>
            <person name="Slot J."/>
            <person name="Riley R."/>
            <person name="Boka B."/>
            <person name="Rigling D."/>
            <person name="Barry K."/>
            <person name="Lee J."/>
            <person name="Mihaltcheva S."/>
            <person name="LaButti K."/>
            <person name="Lipzen A."/>
            <person name="Waldron R."/>
            <person name="Moloney N.M."/>
            <person name="Sperisen C."/>
            <person name="Kredics L."/>
            <person name="Vagvoelgyi C."/>
            <person name="Patrignani A."/>
            <person name="Fitzpatrick D."/>
            <person name="Nagy I."/>
            <person name="Doyle S."/>
            <person name="Anderson J.B."/>
            <person name="Grigoriev I.V."/>
            <person name="Gueldener U."/>
            <person name="Muensterkoetter M."/>
            <person name="Nagy L.G."/>
        </authorList>
    </citation>
    <scope>NUCLEOTIDE SEQUENCE [LARGE SCALE GENOMIC DNA]</scope>
    <source>
        <strain evidence="2">28-4</strain>
    </source>
</reference>